<dbReference type="PANTHER" id="PTHR11452">
    <property type="entry name" value="ALPHA-GALACTOSIDASE/ALPHA-N-ACETYLGALACTOSAMINIDASE"/>
    <property type="match status" value="1"/>
</dbReference>
<reference evidence="6 7" key="1">
    <citation type="submission" date="2018-05" db="EMBL/GenBank/DDBJ databases">
        <title>Genomic Encyclopedia of Archaeal and Bacterial Type Strains, Phase II (KMG-II): from individual species to whole genera.</title>
        <authorList>
            <person name="Goeker M."/>
        </authorList>
    </citation>
    <scope>NUCLEOTIDE SEQUENCE [LARGE SCALE GENOMIC DNA]</scope>
    <source>
        <strain evidence="6 7">DSM 23514</strain>
    </source>
</reference>
<dbReference type="EMBL" id="QGGQ01000007">
    <property type="protein sequence ID" value="PWK22538.1"/>
    <property type="molecule type" value="Genomic_DNA"/>
</dbReference>
<dbReference type="InterPro" id="IPR013785">
    <property type="entry name" value="Aldolase_TIM"/>
</dbReference>
<comment type="catalytic activity">
    <reaction evidence="4">
        <text>Hydrolysis of terminal, non-reducing alpha-D-galactose residues in alpha-D-galactosides, including galactose oligosaccharides, galactomannans and galactolipids.</text>
        <dbReference type="EC" id="3.2.1.22"/>
    </reaction>
</comment>
<dbReference type="AlphaFoldDB" id="A0A316DYN0"/>
<dbReference type="RefSeq" id="WP_109652247.1">
    <property type="nucleotide sequence ID" value="NZ_CAJQNU010000001.1"/>
</dbReference>
<dbReference type="Gene3D" id="3.20.20.70">
    <property type="entry name" value="Aldolase class I"/>
    <property type="match status" value="1"/>
</dbReference>
<reference evidence="5 8" key="2">
    <citation type="submission" date="2020-07" db="EMBL/GenBank/DDBJ databases">
        <title>The draft genome sequence of Maribacter polysiphoniae KCTC 22021.</title>
        <authorList>
            <person name="Mu L."/>
        </authorList>
    </citation>
    <scope>NUCLEOTIDE SEQUENCE [LARGE SCALE GENOMIC DNA]</scope>
    <source>
        <strain evidence="5 8">KCTC 22021</strain>
    </source>
</reference>
<dbReference type="InterPro" id="IPR013780">
    <property type="entry name" value="Glyco_hydro_b"/>
</dbReference>
<evidence type="ECO:0000313" key="5">
    <source>
        <dbReference type="EMBL" id="MBD1261658.1"/>
    </source>
</evidence>
<proteinExistence type="inferred from homology"/>
<keyword evidence="2 4" id="KW-0378">Hydrolase</keyword>
<dbReference type="PANTHER" id="PTHR11452:SF42">
    <property type="entry name" value="ALPHA-GALACTOSIDASE"/>
    <property type="match status" value="1"/>
</dbReference>
<dbReference type="SUPFAM" id="SSF51445">
    <property type="entry name" value="(Trans)glycosidases"/>
    <property type="match status" value="1"/>
</dbReference>
<evidence type="ECO:0000313" key="7">
    <source>
        <dbReference type="Proteomes" id="UP000245667"/>
    </source>
</evidence>
<evidence type="ECO:0000256" key="4">
    <source>
        <dbReference type="RuleBase" id="RU361168"/>
    </source>
</evidence>
<evidence type="ECO:0000256" key="2">
    <source>
        <dbReference type="ARBA" id="ARBA00022801"/>
    </source>
</evidence>
<dbReference type="OrthoDB" id="9807519at2"/>
<dbReference type="EC" id="3.2.1.22" evidence="4"/>
<keyword evidence="8" id="KW-1185">Reference proteome</keyword>
<gene>
    <name evidence="5" type="ORF">HZY62_13720</name>
    <name evidence="6" type="ORF">LX92_03013</name>
</gene>
<comment type="caution">
    <text evidence="6">The sequence shown here is derived from an EMBL/GenBank/DDBJ whole genome shotgun (WGS) entry which is preliminary data.</text>
</comment>
<evidence type="ECO:0000256" key="3">
    <source>
        <dbReference type="ARBA" id="ARBA00023295"/>
    </source>
</evidence>
<dbReference type="Proteomes" id="UP000651837">
    <property type="component" value="Unassembled WGS sequence"/>
</dbReference>
<dbReference type="GO" id="GO:0004557">
    <property type="term" value="F:alpha-galactosidase activity"/>
    <property type="evidence" value="ECO:0007669"/>
    <property type="project" value="UniProtKB-EC"/>
</dbReference>
<dbReference type="PRINTS" id="PR00740">
    <property type="entry name" value="GLHYDRLASE27"/>
</dbReference>
<keyword evidence="4" id="KW-1015">Disulfide bond</keyword>
<dbReference type="GO" id="GO:0005975">
    <property type="term" value="P:carbohydrate metabolic process"/>
    <property type="evidence" value="ECO:0007669"/>
    <property type="project" value="InterPro"/>
</dbReference>
<evidence type="ECO:0000313" key="8">
    <source>
        <dbReference type="Proteomes" id="UP000651837"/>
    </source>
</evidence>
<dbReference type="InterPro" id="IPR017853">
    <property type="entry name" value="GH"/>
</dbReference>
<evidence type="ECO:0000256" key="1">
    <source>
        <dbReference type="ARBA" id="ARBA00009743"/>
    </source>
</evidence>
<evidence type="ECO:0000313" key="6">
    <source>
        <dbReference type="EMBL" id="PWK22538.1"/>
    </source>
</evidence>
<keyword evidence="3 4" id="KW-0326">Glycosidase</keyword>
<dbReference type="SUPFAM" id="SSF51011">
    <property type="entry name" value="Glycosyl hydrolase domain"/>
    <property type="match status" value="1"/>
</dbReference>
<dbReference type="InterPro" id="IPR002241">
    <property type="entry name" value="Glyco_hydro_27"/>
</dbReference>
<comment type="similarity">
    <text evidence="1 4">Belongs to the glycosyl hydrolase 27 family.</text>
</comment>
<dbReference type="Pfam" id="PF16499">
    <property type="entry name" value="Melibiase_2"/>
    <property type="match status" value="1"/>
</dbReference>
<dbReference type="EMBL" id="JACWLN010000006">
    <property type="protein sequence ID" value="MBD1261658.1"/>
    <property type="molecule type" value="Genomic_DNA"/>
</dbReference>
<dbReference type="CDD" id="cd14792">
    <property type="entry name" value="GH27"/>
    <property type="match status" value="1"/>
</dbReference>
<protein>
    <recommendedName>
        <fullName evidence="4">Alpha-galactosidase</fullName>
        <ecNumber evidence="4">3.2.1.22</ecNumber>
    </recommendedName>
    <alternativeName>
        <fullName evidence="4">Melibiase</fullName>
    </alternativeName>
</protein>
<organism evidence="6 7">
    <name type="scientific">Maribacter polysiphoniae</name>
    <dbReference type="NCBI Taxonomy" id="429344"/>
    <lineage>
        <taxon>Bacteria</taxon>
        <taxon>Pseudomonadati</taxon>
        <taxon>Bacteroidota</taxon>
        <taxon>Flavobacteriia</taxon>
        <taxon>Flavobacteriales</taxon>
        <taxon>Flavobacteriaceae</taxon>
        <taxon>Maribacter</taxon>
    </lineage>
</organism>
<accession>A0A316DYN0</accession>
<sequence>MKKSRFTFNVFLLILFVMIYPPLRSQELNGKKGGAISGLAPTPPLGYNSFDSYLVFLNEEKANAMIDIMAEKYKPFGYEYFVIDAGWYNNVELYKGTNYPKKKLGLAIDAYGLPEPSKVYFPSGIKAVADHAHEKGLKFGVWIIRGIPKSAVEQNLPIKGTPYRARDIADTTSICVWSDKNYGVDMGKPGAQEYYNSLIDKLASWGVDYIKVDDMVPNPKEIVAIAKAIENGGHRMMYSLSPGGVNTRVDLPYYKKANMLRITSDIWDNQLSIDKGFTAWEKFSGLEGNDFWPDLDMIPFGRLCMEIPDFVEDVPEEGRNRQSLFTQDQMKTFLTQRALAASPLFIGGDLLTMDDFSYSLLTNKEMLACNQNGVMGVNVYRAGNLEVWLTSDKDEPGKGWIGIFNRTTTDRNVKLSKYDLGFTEIVDSYNVVENKNAFKMKDIWGDSEFIIDGYHQFLVPANGVVFLEFTEITANR</sequence>
<dbReference type="Gene3D" id="2.60.40.1180">
    <property type="entry name" value="Golgi alpha-mannosidase II"/>
    <property type="match status" value="1"/>
</dbReference>
<dbReference type="Proteomes" id="UP000245667">
    <property type="component" value="Unassembled WGS sequence"/>
</dbReference>
<name>A0A316DYN0_9FLAO</name>